<dbReference type="InterPro" id="IPR046451">
    <property type="entry name" value="HgmA_C"/>
</dbReference>
<keyword evidence="16" id="KW-1185">Reference proteome</keyword>
<feature type="binding site" evidence="11">
    <location>
        <position position="374"/>
    </location>
    <ligand>
        <name>Fe cation</name>
        <dbReference type="ChEBI" id="CHEBI:24875"/>
    </ligand>
</feature>
<feature type="region of interest" description="Disordered" evidence="12">
    <location>
        <begin position="503"/>
        <end position="523"/>
    </location>
</feature>
<dbReference type="GO" id="GO:0006572">
    <property type="term" value="P:L-tyrosine catabolic process"/>
    <property type="evidence" value="ECO:0007669"/>
    <property type="project" value="UniProtKB-KW"/>
</dbReference>
<feature type="domain" description="Homogentisate 1,2-dioxygenase C-terminal" evidence="13">
    <location>
        <begin position="314"/>
        <end position="464"/>
    </location>
</feature>
<dbReference type="PANTHER" id="PTHR11056:SF0">
    <property type="entry name" value="HOMOGENTISATE 1,2-DIOXYGENASE"/>
    <property type="match status" value="1"/>
</dbReference>
<protein>
    <recommendedName>
        <fullName evidence="4">homogentisate 1,2-dioxygenase</fullName>
        <ecNumber evidence="4">1.13.11.5</ecNumber>
    </recommendedName>
</protein>
<feature type="domain" description="Homogentisate 1,2-dioxygenase N-terminal" evidence="14">
    <location>
        <begin position="29"/>
        <end position="311"/>
    </location>
</feature>
<comment type="similarity">
    <text evidence="3">Belongs to the homogentisate dioxygenase family.</text>
</comment>
<dbReference type="CDD" id="cd07000">
    <property type="entry name" value="cupin_HGO_N"/>
    <property type="match status" value="1"/>
</dbReference>
<dbReference type="EMBL" id="JAKJXP020000044">
    <property type="protein sequence ID" value="KAK7751895.1"/>
    <property type="molecule type" value="Genomic_DNA"/>
</dbReference>
<accession>A0AAN9YS63</accession>
<keyword evidence="7" id="KW-0223">Dioxygenase</keyword>
<organism evidence="15 16">
    <name type="scientific">Diatrype stigma</name>
    <dbReference type="NCBI Taxonomy" id="117547"/>
    <lineage>
        <taxon>Eukaryota</taxon>
        <taxon>Fungi</taxon>
        <taxon>Dikarya</taxon>
        <taxon>Ascomycota</taxon>
        <taxon>Pezizomycotina</taxon>
        <taxon>Sordariomycetes</taxon>
        <taxon>Xylariomycetidae</taxon>
        <taxon>Xylariales</taxon>
        <taxon>Diatrypaceae</taxon>
        <taxon>Diatrype</taxon>
    </lineage>
</organism>
<keyword evidence="10" id="KW-0585">Phenylalanine catabolism</keyword>
<reference evidence="15 16" key="1">
    <citation type="submission" date="2024-02" db="EMBL/GenBank/DDBJ databases">
        <title>De novo assembly and annotation of 12 fungi associated with fruit tree decline syndrome in Ontario, Canada.</title>
        <authorList>
            <person name="Sulman M."/>
            <person name="Ellouze W."/>
            <person name="Ilyukhin E."/>
        </authorList>
    </citation>
    <scope>NUCLEOTIDE SEQUENCE [LARGE SCALE GENOMIC DNA]</scope>
    <source>
        <strain evidence="15 16">M11/M66-122</strain>
    </source>
</reference>
<evidence type="ECO:0000313" key="16">
    <source>
        <dbReference type="Proteomes" id="UP001320420"/>
    </source>
</evidence>
<evidence type="ECO:0000256" key="7">
    <source>
        <dbReference type="ARBA" id="ARBA00022964"/>
    </source>
</evidence>
<feature type="binding site" evidence="11">
    <location>
        <position position="404"/>
    </location>
    <ligand>
        <name>Fe cation</name>
        <dbReference type="ChEBI" id="CHEBI:24875"/>
    </ligand>
</feature>
<feature type="compositionally biased region" description="Low complexity" evidence="12">
    <location>
        <begin position="506"/>
        <end position="517"/>
    </location>
</feature>
<comment type="pathway">
    <text evidence="2">Amino-acid degradation; L-phenylalanine degradation; acetoacetate and fumarate from L-phenylalanine: step 4/6.</text>
</comment>
<proteinExistence type="inferred from homology"/>
<gene>
    <name evidence="15" type="ORF">SLS62_006196</name>
</gene>
<evidence type="ECO:0000256" key="8">
    <source>
        <dbReference type="ARBA" id="ARBA00023002"/>
    </source>
</evidence>
<feature type="binding site" evidence="11">
    <location>
        <position position="404"/>
    </location>
    <ligand>
        <name>homogentisate</name>
        <dbReference type="ChEBI" id="CHEBI:16169"/>
    </ligand>
</feature>
<dbReference type="FunFam" id="2.60.120.10:FF:000034">
    <property type="entry name" value="Homogentisate 1,2-dioxygenase"/>
    <property type="match status" value="1"/>
</dbReference>
<dbReference type="GO" id="GO:0005737">
    <property type="term" value="C:cytoplasm"/>
    <property type="evidence" value="ECO:0007669"/>
    <property type="project" value="TreeGrafter"/>
</dbReference>
<evidence type="ECO:0000256" key="10">
    <source>
        <dbReference type="ARBA" id="ARBA00023232"/>
    </source>
</evidence>
<evidence type="ECO:0000256" key="2">
    <source>
        <dbReference type="ARBA" id="ARBA00004704"/>
    </source>
</evidence>
<evidence type="ECO:0000256" key="6">
    <source>
        <dbReference type="ARBA" id="ARBA00022878"/>
    </source>
</evidence>
<keyword evidence="9 11" id="KW-0408">Iron</keyword>
<dbReference type="InterPro" id="IPR046452">
    <property type="entry name" value="HgmA_N"/>
</dbReference>
<comment type="caution">
    <text evidence="15">The sequence shown here is derived from an EMBL/GenBank/DDBJ whole genome shotgun (WGS) entry which is preliminary data.</text>
</comment>
<evidence type="ECO:0000256" key="3">
    <source>
        <dbReference type="ARBA" id="ARBA00007757"/>
    </source>
</evidence>
<feature type="binding site" evidence="11">
    <location>
        <position position="383"/>
    </location>
    <ligand>
        <name>homogentisate</name>
        <dbReference type="ChEBI" id="CHEBI:16169"/>
    </ligand>
</feature>
<sequence length="523" mass="57584">MIATIAPPLAGASARGSFTTEPTPADPYRYQIGFGNRFATEAIPGVLPQACNTPQRCKYDLVSEQLNGTPFISPRATLLHAWFYRIRPSVAHKPFRRLPKHPDLEANFSPLNPDVTFTPQDLGWDKFPLPDSADGDEVDFVDGLKTIGGHGDPTVKEGIAVHVYLANAPMRKRAFCNNDGDMLIIPQEGRLDIQTEFGHLMARPGELVVVQAGMKFTVTLPDGIGRGYIQEIYGSHYELPELGPIGSNGMAQPRDFEIPVASFDVDLSPSHSDSPWEVVVKLAGQLFAHEQGHTPYDVVAWHGNYAPYKYAMEKFVASAVVDRDQSDPSIYCVLTARSKIPGVALSDFLVFTPRWSVTRNTFRPPYYHRNVATELMGMMYGTWHGSATKLEPGGLTYEPSYMPHGESYERWKEATEADLQPERLGEGTMAFMMHISGHVSLTKYALERSGALQPIQPDMWQNWKAGFLDHIDEVQHDLAAAGLPTLERGGGAAIIPHKAISKSSQNGVATNGNTTNGHSEDLP</sequence>
<keyword evidence="6" id="KW-0828">Tyrosine catabolism</keyword>
<evidence type="ECO:0000256" key="4">
    <source>
        <dbReference type="ARBA" id="ARBA00013127"/>
    </source>
</evidence>
<keyword evidence="8" id="KW-0560">Oxidoreductase</keyword>
<comment type="cofactor">
    <cofactor evidence="1 11">
        <name>Fe cation</name>
        <dbReference type="ChEBI" id="CHEBI:24875"/>
    </cofactor>
</comment>
<dbReference type="GO" id="GO:0004411">
    <property type="term" value="F:homogentisate 1,2-dioxygenase activity"/>
    <property type="evidence" value="ECO:0007669"/>
    <property type="project" value="UniProtKB-EC"/>
</dbReference>
<name>A0AAN9YS63_9PEZI</name>
<keyword evidence="5 11" id="KW-0479">Metal-binding</keyword>
<dbReference type="PANTHER" id="PTHR11056">
    <property type="entry name" value="HOMOGENTISATE 1,2-DIOXYGENASE"/>
    <property type="match status" value="1"/>
</dbReference>
<dbReference type="Proteomes" id="UP001320420">
    <property type="component" value="Unassembled WGS sequence"/>
</dbReference>
<dbReference type="Pfam" id="PF20510">
    <property type="entry name" value="HgmA_N"/>
    <property type="match status" value="1"/>
</dbReference>
<dbReference type="Pfam" id="PF04209">
    <property type="entry name" value="HgmA_C"/>
    <property type="match status" value="1"/>
</dbReference>
<dbReference type="GO" id="GO:0006559">
    <property type="term" value="P:L-phenylalanine catabolic process"/>
    <property type="evidence" value="ECO:0007669"/>
    <property type="project" value="UniProtKB-KW"/>
</dbReference>
<dbReference type="AlphaFoldDB" id="A0AAN9YS63"/>
<dbReference type="GO" id="GO:0046872">
    <property type="term" value="F:metal ion binding"/>
    <property type="evidence" value="ECO:0007669"/>
    <property type="project" value="UniProtKB-KW"/>
</dbReference>
<evidence type="ECO:0000256" key="5">
    <source>
        <dbReference type="ARBA" id="ARBA00022723"/>
    </source>
</evidence>
<feature type="binding site" evidence="11">
    <location>
        <position position="368"/>
    </location>
    <ligand>
        <name>Fe cation</name>
        <dbReference type="ChEBI" id="CHEBI:24875"/>
    </ligand>
</feature>
<evidence type="ECO:0000256" key="1">
    <source>
        <dbReference type="ARBA" id="ARBA00001962"/>
    </source>
</evidence>
<dbReference type="SUPFAM" id="SSF51182">
    <property type="entry name" value="RmlC-like cupins"/>
    <property type="match status" value="1"/>
</dbReference>
<dbReference type="InterPro" id="IPR011051">
    <property type="entry name" value="RmlC_Cupin_sf"/>
</dbReference>
<dbReference type="InterPro" id="IPR005708">
    <property type="entry name" value="Homogentis_dOase"/>
</dbReference>
<evidence type="ECO:0000259" key="14">
    <source>
        <dbReference type="Pfam" id="PF20510"/>
    </source>
</evidence>
<evidence type="ECO:0000256" key="12">
    <source>
        <dbReference type="SAM" id="MobiDB-lite"/>
    </source>
</evidence>
<dbReference type="InterPro" id="IPR014710">
    <property type="entry name" value="RmlC-like_jellyroll"/>
</dbReference>
<evidence type="ECO:0000259" key="13">
    <source>
        <dbReference type="Pfam" id="PF04209"/>
    </source>
</evidence>
<evidence type="ECO:0000256" key="9">
    <source>
        <dbReference type="ARBA" id="ARBA00023004"/>
    </source>
</evidence>
<evidence type="ECO:0000313" key="15">
    <source>
        <dbReference type="EMBL" id="KAK7751895.1"/>
    </source>
</evidence>
<dbReference type="Gene3D" id="2.60.120.10">
    <property type="entry name" value="Jelly Rolls"/>
    <property type="match status" value="1"/>
</dbReference>
<evidence type="ECO:0000256" key="11">
    <source>
        <dbReference type="PIRSR" id="PIRSR605708-2"/>
    </source>
</evidence>
<dbReference type="EC" id="1.13.11.5" evidence="4"/>